<accession>I4F0X1</accession>
<keyword evidence="1" id="KW-1133">Transmembrane helix</keyword>
<organism evidence="2 3">
    <name type="scientific">Modestobacter italicus (strain DSM 44449 / CECT 9708 / BC 501)</name>
    <dbReference type="NCBI Taxonomy" id="2732864"/>
    <lineage>
        <taxon>Bacteria</taxon>
        <taxon>Bacillati</taxon>
        <taxon>Actinomycetota</taxon>
        <taxon>Actinomycetes</taxon>
        <taxon>Geodermatophilales</taxon>
        <taxon>Geodermatophilaceae</taxon>
        <taxon>Modestobacter</taxon>
    </lineage>
</organism>
<dbReference type="Proteomes" id="UP000006461">
    <property type="component" value="Chromosome"/>
</dbReference>
<feature type="transmembrane region" description="Helical" evidence="1">
    <location>
        <begin position="64"/>
        <end position="85"/>
    </location>
</feature>
<dbReference type="EMBL" id="FO203431">
    <property type="protein sequence ID" value="CCH89284.1"/>
    <property type="molecule type" value="Genomic_DNA"/>
</dbReference>
<proteinExistence type="predicted"/>
<gene>
    <name evidence="2" type="ordered locus">MODMU_3881</name>
</gene>
<keyword evidence="1" id="KW-0812">Transmembrane</keyword>
<evidence type="ECO:0000313" key="2">
    <source>
        <dbReference type="EMBL" id="CCH89284.1"/>
    </source>
</evidence>
<sequence>MTTALMCRAEDCDQESRTAWINTMNLTARGHEQLPVCRDHLEVLADRGEVRFTPAVPATAEAPLVGAAVLAALSAVVLAGSLLVLRW</sequence>
<protein>
    <submittedName>
        <fullName evidence="2">Uncharacterized protein</fullName>
    </submittedName>
</protein>
<evidence type="ECO:0000256" key="1">
    <source>
        <dbReference type="SAM" id="Phobius"/>
    </source>
</evidence>
<dbReference type="AlphaFoldDB" id="I4F0X1"/>
<keyword evidence="1" id="KW-0472">Membrane</keyword>
<name>I4F0X1_MODI5</name>
<dbReference type="HOGENOM" id="CLU_2479924_0_0_11"/>
<evidence type="ECO:0000313" key="3">
    <source>
        <dbReference type="Proteomes" id="UP000006461"/>
    </source>
</evidence>
<keyword evidence="3" id="KW-1185">Reference proteome</keyword>
<reference evidence="2 3" key="1">
    <citation type="journal article" date="2012" name="J. Bacteriol.">
        <title>Genome Sequence of Radiation-Resistant Modestobacter marinus Strain BC501, a Representative Actinobacterium That Thrives on Calcareous Stone Surfaces.</title>
        <authorList>
            <person name="Normand P."/>
            <person name="Gury J."/>
            <person name="Pujic P."/>
            <person name="Chouaia B."/>
            <person name="Crotti E."/>
            <person name="Brusetti L."/>
            <person name="Daffonchio D."/>
            <person name="Vacherie B."/>
            <person name="Barbe V."/>
            <person name="Medigue C."/>
            <person name="Calteau A."/>
            <person name="Ghodhbane-Gtari F."/>
            <person name="Essoussi I."/>
            <person name="Nouioui I."/>
            <person name="Abbassi-Ghozzi I."/>
            <person name="Gtari M."/>
        </authorList>
    </citation>
    <scope>NUCLEOTIDE SEQUENCE [LARGE SCALE GENOMIC DNA]</scope>
    <source>
        <strain evidence="3">BC 501</strain>
    </source>
</reference>
<dbReference type="KEGG" id="mmar:MODMU_3881"/>